<dbReference type="EMBL" id="CP059268">
    <property type="protein sequence ID" value="QLQ79237.1"/>
    <property type="molecule type" value="Genomic_DNA"/>
</dbReference>
<keyword evidence="4" id="KW-0186">Copper</keyword>
<protein>
    <recommendedName>
        <fullName evidence="9">Copper-fist domain-containing protein</fullName>
    </recommendedName>
</protein>
<dbReference type="FunFam" id="3.90.430.10:FF:000001">
    <property type="entry name" value="Copper fist DNA-binding protein"/>
    <property type="match status" value="1"/>
</dbReference>
<dbReference type="SMART" id="SM01090">
    <property type="entry name" value="Copper-fist"/>
    <property type="match status" value="1"/>
</dbReference>
<dbReference type="GO" id="GO:0045944">
    <property type="term" value="P:positive regulation of transcription by RNA polymerase II"/>
    <property type="evidence" value="ECO:0007669"/>
    <property type="project" value="TreeGrafter"/>
</dbReference>
<dbReference type="OrthoDB" id="5600085at2759"/>
<feature type="compositionally biased region" description="Low complexity" evidence="8">
    <location>
        <begin position="360"/>
        <end position="381"/>
    </location>
</feature>
<dbReference type="Pfam" id="PF00649">
    <property type="entry name" value="Copper-fist"/>
    <property type="match status" value="1"/>
</dbReference>
<dbReference type="SUPFAM" id="SSF57879">
    <property type="entry name" value="Zinc domain conserved in yeast copper-regulated transcription factors"/>
    <property type="match status" value="1"/>
</dbReference>
<comment type="subcellular location">
    <subcellularLocation>
        <location evidence="1">Nucleus</location>
    </subcellularLocation>
</comment>
<dbReference type="InterPro" id="IPR051763">
    <property type="entry name" value="Copper_Homeo_Regul"/>
</dbReference>
<feature type="region of interest" description="Disordered" evidence="8">
    <location>
        <begin position="598"/>
        <end position="620"/>
    </location>
</feature>
<accession>A0A7H9HRC5</accession>
<evidence type="ECO:0000256" key="2">
    <source>
        <dbReference type="ARBA" id="ARBA00022723"/>
    </source>
</evidence>
<dbReference type="PRINTS" id="PR00617">
    <property type="entry name" value="COPPERFIST"/>
</dbReference>
<dbReference type="InterPro" id="IPR001083">
    <property type="entry name" value="Cu_fist_DNA-bd_dom"/>
</dbReference>
<dbReference type="PANTHER" id="PTHR28088:SF5">
    <property type="entry name" value="TRANSCRIPTIONAL ACTIVATOR HAA1-RELATED"/>
    <property type="match status" value="1"/>
</dbReference>
<evidence type="ECO:0000256" key="3">
    <source>
        <dbReference type="ARBA" id="ARBA00022833"/>
    </source>
</evidence>
<evidence type="ECO:0000256" key="4">
    <source>
        <dbReference type="ARBA" id="ARBA00023008"/>
    </source>
</evidence>
<feature type="compositionally biased region" description="Basic residues" evidence="8">
    <location>
        <begin position="432"/>
        <end position="444"/>
    </location>
</feature>
<keyword evidence="11" id="KW-1185">Reference proteome</keyword>
<evidence type="ECO:0000256" key="1">
    <source>
        <dbReference type="ARBA" id="ARBA00004123"/>
    </source>
</evidence>
<feature type="compositionally biased region" description="Polar residues" evidence="8">
    <location>
        <begin position="417"/>
        <end position="431"/>
    </location>
</feature>
<keyword evidence="7" id="KW-0539">Nucleus</keyword>
<dbReference type="InterPro" id="IPR036395">
    <property type="entry name" value="Cu_fist_DNA-bd_dom_sf"/>
</dbReference>
<dbReference type="PANTHER" id="PTHR28088">
    <property type="entry name" value="TRANSCRIPTIONAL ACTIVATOR HAA1-RELATED"/>
    <property type="match status" value="1"/>
</dbReference>
<name>A0A7H9HRC5_9SACH</name>
<dbReference type="Proteomes" id="UP000510647">
    <property type="component" value="Chromosome 2"/>
</dbReference>
<keyword evidence="6" id="KW-0804">Transcription</keyword>
<dbReference type="PROSITE" id="PS01119">
    <property type="entry name" value="COPPER_FIST_1"/>
    <property type="match status" value="1"/>
</dbReference>
<gene>
    <name evidence="10" type="ORF">HG537_0B05840</name>
</gene>
<feature type="compositionally biased region" description="Polar residues" evidence="8">
    <location>
        <begin position="606"/>
        <end position="620"/>
    </location>
</feature>
<dbReference type="GO" id="GO:0000981">
    <property type="term" value="F:DNA-binding transcription factor activity, RNA polymerase II-specific"/>
    <property type="evidence" value="ECO:0007669"/>
    <property type="project" value="TreeGrafter"/>
</dbReference>
<evidence type="ECO:0000256" key="7">
    <source>
        <dbReference type="ARBA" id="ARBA00023242"/>
    </source>
</evidence>
<keyword evidence="2" id="KW-0479">Metal-binding</keyword>
<dbReference type="GO" id="GO:0005634">
    <property type="term" value="C:nucleus"/>
    <property type="evidence" value="ECO:0007669"/>
    <property type="project" value="UniProtKB-SubCell"/>
</dbReference>
<evidence type="ECO:0000256" key="5">
    <source>
        <dbReference type="ARBA" id="ARBA00023015"/>
    </source>
</evidence>
<keyword evidence="3" id="KW-0862">Zinc</keyword>
<dbReference type="SMART" id="SM00412">
    <property type="entry name" value="Cu_FIST"/>
    <property type="match status" value="1"/>
</dbReference>
<evidence type="ECO:0000259" key="9">
    <source>
        <dbReference type="PROSITE" id="PS50073"/>
    </source>
</evidence>
<feature type="domain" description="Copper-fist" evidence="9">
    <location>
        <begin position="1"/>
        <end position="40"/>
    </location>
</feature>
<organism evidence="10 11">
    <name type="scientific">Torulaspora globosa</name>
    <dbReference type="NCBI Taxonomy" id="48254"/>
    <lineage>
        <taxon>Eukaryota</taxon>
        <taxon>Fungi</taxon>
        <taxon>Dikarya</taxon>
        <taxon>Ascomycota</taxon>
        <taxon>Saccharomycotina</taxon>
        <taxon>Saccharomycetes</taxon>
        <taxon>Saccharomycetales</taxon>
        <taxon>Saccharomycetaceae</taxon>
        <taxon>Torulaspora</taxon>
    </lineage>
</organism>
<evidence type="ECO:0000256" key="8">
    <source>
        <dbReference type="SAM" id="MobiDB-lite"/>
    </source>
</evidence>
<dbReference type="GO" id="GO:0006878">
    <property type="term" value="P:intracellular copper ion homeostasis"/>
    <property type="evidence" value="ECO:0007669"/>
    <property type="project" value="TreeGrafter"/>
</dbReference>
<keyword evidence="5" id="KW-0805">Transcription regulation</keyword>
<feature type="region of interest" description="Disordered" evidence="8">
    <location>
        <begin position="343"/>
        <end position="390"/>
    </location>
</feature>
<evidence type="ECO:0000313" key="11">
    <source>
        <dbReference type="Proteomes" id="UP000510647"/>
    </source>
</evidence>
<evidence type="ECO:0000313" key="10">
    <source>
        <dbReference type="EMBL" id="QLQ79237.1"/>
    </source>
</evidence>
<dbReference type="GO" id="GO:0000978">
    <property type="term" value="F:RNA polymerase II cis-regulatory region sequence-specific DNA binding"/>
    <property type="evidence" value="ECO:0007669"/>
    <property type="project" value="TreeGrafter"/>
</dbReference>
<feature type="region of interest" description="Disordered" evidence="8">
    <location>
        <begin position="415"/>
        <end position="458"/>
    </location>
</feature>
<dbReference type="AlphaFoldDB" id="A0A7H9HRC5"/>
<dbReference type="GO" id="GO:0006879">
    <property type="term" value="P:intracellular iron ion homeostasis"/>
    <property type="evidence" value="ECO:0007669"/>
    <property type="project" value="TreeGrafter"/>
</dbReference>
<dbReference type="PROSITE" id="PS50073">
    <property type="entry name" value="COPPER_FIST_2"/>
    <property type="match status" value="1"/>
</dbReference>
<proteinExistence type="predicted"/>
<sequence>MVLINNVKYACERCIRGHRVTTCNHTDQPLMMIKPKGRPSTTCDHCKELRKNKKANPTGVCTCGRLEKKRLAQKAKEEARAKAKEEKRLHDCRCDKQEPCKCHSTRRRSRKVSVNHESVRQSNSNVMVGHGHVASPVSMETFNDNSYVESDVSGKISKDYHHVPSLASISSFHSTQSLDHKFALPQSPTLGNFVTGNNANGNGHWDNSSISSVRSDSRANLSDAISVGLDPLNNTKRVTPMTRTRVGEVTVPLEEYIPSDINGIGKINDTSSLIDDWSFKNTVSNRNVSASATYANSNANSFLQSHDVNSSRNDTNNGLLDMFLDSSNMPFSYDRNNSGPLGLGKRYSVHSPQNGALHYNNSNDNTNAESSSNTNMNNSNTKPWDVPDASLDNESVRSVEVLSLTPSFMDIPERVPNHQQQHSRPSLESQKSKQRSSSLHRNHRYPPTNGASQSYNIRPVPITINPSMVSNVDDNVSTNSLQSPTGSLSENILMTGLTDTALSKCLPDRMKFPRSTELQDKSSAQNAQVFQRLQQAQRQSAQDLRSSTGMNLDIDQLMGFDGVNIGGKTDNSTTDDKENGRPFFQDNFMTYANPSVKKEIQDSPPIGSNQTSSSPSQLLTEKSFADLDNFMSIL</sequence>
<reference evidence="10 11" key="1">
    <citation type="submission" date="2020-06" db="EMBL/GenBank/DDBJ databases">
        <title>The yeast mating-type switching endonuclease HO is a domesticated member of an unorthodox homing genetic element family.</title>
        <authorList>
            <person name="Coughlan A.Y."/>
            <person name="Lombardi L."/>
            <person name="Braun-Galleani S."/>
            <person name="Martos A.R."/>
            <person name="Galeote V."/>
            <person name="Bigey F."/>
            <person name="Dequin S."/>
            <person name="Byrne K.P."/>
            <person name="Wolfe K.H."/>
        </authorList>
    </citation>
    <scope>NUCLEOTIDE SEQUENCE [LARGE SCALE GENOMIC DNA]</scope>
    <source>
        <strain evidence="10 11">CBS2947</strain>
    </source>
</reference>
<dbReference type="GO" id="GO:0005507">
    <property type="term" value="F:copper ion binding"/>
    <property type="evidence" value="ECO:0007669"/>
    <property type="project" value="InterPro"/>
</dbReference>
<dbReference type="Gene3D" id="3.90.430.10">
    <property type="entry name" value="Copper fist DNA-binding domain"/>
    <property type="match status" value="1"/>
</dbReference>
<evidence type="ECO:0000256" key="6">
    <source>
        <dbReference type="ARBA" id="ARBA00023163"/>
    </source>
</evidence>